<dbReference type="GO" id="GO:0005886">
    <property type="term" value="C:plasma membrane"/>
    <property type="evidence" value="ECO:0007669"/>
    <property type="project" value="UniProtKB-SubCell"/>
</dbReference>
<keyword evidence="13" id="KW-1185">Reference proteome</keyword>
<proteinExistence type="inferred from homology"/>
<dbReference type="PRINTS" id="PR00955">
    <property type="entry name" value="FLGMOTORFLIM"/>
</dbReference>
<dbReference type="OrthoDB" id="9806941at2"/>
<comment type="subcellular location">
    <subcellularLocation>
        <location evidence="1">Bacterial flagellum basal body</location>
    </subcellularLocation>
    <subcellularLocation>
        <location evidence="2">Cell membrane</location>
        <topology evidence="2">Peripheral membrane protein</topology>
    </subcellularLocation>
</comment>
<dbReference type="GO" id="GO:0009425">
    <property type="term" value="C:bacterial-type flagellum basal body"/>
    <property type="evidence" value="ECO:0007669"/>
    <property type="project" value="UniProtKB-SubCell"/>
</dbReference>
<feature type="compositionally biased region" description="Polar residues" evidence="10">
    <location>
        <begin position="16"/>
        <end position="27"/>
    </location>
</feature>
<dbReference type="PIRSF" id="PIRSF002888">
    <property type="entry name" value="FliM"/>
    <property type="match status" value="1"/>
</dbReference>
<evidence type="ECO:0000256" key="4">
    <source>
        <dbReference type="ARBA" id="ARBA00021898"/>
    </source>
</evidence>
<feature type="compositionally biased region" description="Basic and acidic residues" evidence="10">
    <location>
        <begin position="28"/>
        <end position="37"/>
    </location>
</feature>
<dbReference type="GO" id="GO:0003774">
    <property type="term" value="F:cytoskeletal motor activity"/>
    <property type="evidence" value="ECO:0007669"/>
    <property type="project" value="InterPro"/>
</dbReference>
<dbReference type="CDD" id="cd17908">
    <property type="entry name" value="FliM"/>
    <property type="match status" value="1"/>
</dbReference>
<evidence type="ECO:0000313" key="12">
    <source>
        <dbReference type="EMBL" id="SUQ12749.1"/>
    </source>
</evidence>
<feature type="region of interest" description="Disordered" evidence="10">
    <location>
        <begin position="16"/>
        <end position="37"/>
    </location>
</feature>
<evidence type="ECO:0000256" key="3">
    <source>
        <dbReference type="ARBA" id="ARBA00011049"/>
    </source>
</evidence>
<evidence type="ECO:0000256" key="5">
    <source>
        <dbReference type="ARBA" id="ARBA00022475"/>
    </source>
</evidence>
<keyword evidence="7" id="KW-0283">Flagellar rotation</keyword>
<keyword evidence="12" id="KW-0966">Cell projection</keyword>
<dbReference type="PANTHER" id="PTHR30034:SF6">
    <property type="entry name" value="YOP PROTEINS TRANSLOCATION PROTEIN Q"/>
    <property type="match status" value="1"/>
</dbReference>
<evidence type="ECO:0000256" key="7">
    <source>
        <dbReference type="ARBA" id="ARBA00022779"/>
    </source>
</evidence>
<dbReference type="Gene3D" id="3.40.1550.10">
    <property type="entry name" value="CheC-like"/>
    <property type="match status" value="1"/>
</dbReference>
<keyword evidence="8" id="KW-0472">Membrane</keyword>
<evidence type="ECO:0000256" key="6">
    <source>
        <dbReference type="ARBA" id="ARBA00022500"/>
    </source>
</evidence>
<organism evidence="12 13">
    <name type="scientific">Faecalicatena contorta</name>
    <dbReference type="NCBI Taxonomy" id="39482"/>
    <lineage>
        <taxon>Bacteria</taxon>
        <taxon>Bacillati</taxon>
        <taxon>Bacillota</taxon>
        <taxon>Clostridia</taxon>
        <taxon>Lachnospirales</taxon>
        <taxon>Lachnospiraceae</taxon>
        <taxon>Faecalicatena</taxon>
    </lineage>
</organism>
<dbReference type="InterPro" id="IPR028976">
    <property type="entry name" value="CheC-like_sf"/>
</dbReference>
<keyword evidence="5" id="KW-1003">Cell membrane</keyword>
<evidence type="ECO:0000256" key="10">
    <source>
        <dbReference type="SAM" id="MobiDB-lite"/>
    </source>
</evidence>
<dbReference type="SUPFAM" id="SSF103039">
    <property type="entry name" value="CheC-like"/>
    <property type="match status" value="1"/>
</dbReference>
<keyword evidence="9" id="KW-0975">Bacterial flagellum</keyword>
<reference evidence="13" key="1">
    <citation type="submission" date="2017-07" db="EMBL/GenBank/DDBJ databases">
        <authorList>
            <person name="Varghese N."/>
            <person name="Submissions S."/>
        </authorList>
    </citation>
    <scope>NUCLEOTIDE SEQUENCE [LARGE SCALE GENOMIC DNA]</scope>
    <source>
        <strain evidence="13">NLAE-zl-C134</strain>
    </source>
</reference>
<evidence type="ECO:0000256" key="1">
    <source>
        <dbReference type="ARBA" id="ARBA00004117"/>
    </source>
</evidence>
<accession>A0A316A3K3</accession>
<evidence type="ECO:0000256" key="8">
    <source>
        <dbReference type="ARBA" id="ARBA00023136"/>
    </source>
</evidence>
<dbReference type="GO" id="GO:0071978">
    <property type="term" value="P:bacterial-type flagellum-dependent swarming motility"/>
    <property type="evidence" value="ECO:0007669"/>
    <property type="project" value="TreeGrafter"/>
</dbReference>
<name>A0A316A3K3_9FIRM</name>
<feature type="domain" description="Flagellar motor switch protein FliN-like C-terminal" evidence="11">
    <location>
        <begin position="260"/>
        <end position="329"/>
    </location>
</feature>
<dbReference type="AlphaFoldDB" id="A0A316A3K3"/>
<gene>
    <name evidence="12" type="ORF">SAMN05216529_101646</name>
</gene>
<keyword evidence="12" id="KW-0969">Cilium</keyword>
<dbReference type="RefSeq" id="WP_109708746.1">
    <property type="nucleotide sequence ID" value="NZ_QGDS01000001.1"/>
</dbReference>
<dbReference type="InterPro" id="IPR001689">
    <property type="entry name" value="Flag_FliM"/>
</dbReference>
<comment type="similarity">
    <text evidence="3">Belongs to the FliM family.</text>
</comment>
<evidence type="ECO:0000313" key="13">
    <source>
        <dbReference type="Proteomes" id="UP000254051"/>
    </source>
</evidence>
<keyword evidence="12" id="KW-0282">Flagellum</keyword>
<dbReference type="InterPro" id="IPR036429">
    <property type="entry name" value="SpoA-like_sf"/>
</dbReference>
<evidence type="ECO:0000256" key="9">
    <source>
        <dbReference type="ARBA" id="ARBA00023143"/>
    </source>
</evidence>
<evidence type="ECO:0000256" key="2">
    <source>
        <dbReference type="ARBA" id="ARBA00004202"/>
    </source>
</evidence>
<dbReference type="PANTHER" id="PTHR30034">
    <property type="entry name" value="FLAGELLAR MOTOR SWITCH PROTEIN FLIM"/>
    <property type="match status" value="1"/>
</dbReference>
<protein>
    <recommendedName>
        <fullName evidence="4">Flagellar motor switch protein FliM</fullName>
    </recommendedName>
</protein>
<dbReference type="GO" id="GO:0050918">
    <property type="term" value="P:positive chemotaxis"/>
    <property type="evidence" value="ECO:0007669"/>
    <property type="project" value="TreeGrafter"/>
</dbReference>
<dbReference type="EMBL" id="UHJJ01000001">
    <property type="protein sequence ID" value="SUQ12749.1"/>
    <property type="molecule type" value="Genomic_DNA"/>
</dbReference>
<keyword evidence="6" id="KW-0145">Chemotaxis</keyword>
<evidence type="ECO:0000259" key="11">
    <source>
        <dbReference type="Pfam" id="PF01052"/>
    </source>
</evidence>
<dbReference type="Pfam" id="PF01052">
    <property type="entry name" value="FliMN_C"/>
    <property type="match status" value="1"/>
</dbReference>
<dbReference type="SUPFAM" id="SSF101801">
    <property type="entry name" value="Surface presentation of antigens (SPOA)"/>
    <property type="match status" value="1"/>
</dbReference>
<sequence>MAEVLSQSQIDALLNSMMSSDADNASEPQKEPEKTWKKYDFSSPKKFTKDKLKLIKGIYDNYTRLASSRVNGILRANCEMEVITVEEQRYHEFNNALTDNDVMTLMPLNLPDDSKAPPVLVHVSQKLMINMIDRMLGGRGDDDIIDSSYSYTEIEIALYEKMMQYLLGVTKDAWNNYIKVGMGELSLETNPGLYQEISLEEPVAIILINVKMGEIEGKITICIPGNLLTNIFSIIDKRKHVAGLYDEGIANAQEIIMGRLKKSSLEMRAELSEAKLSLQDVCSLKVGDVIDMNKGKDMDITLYVEEHPWFKGTLGAHKKNAAVRIEERLNMAVPAE</sequence>
<dbReference type="Pfam" id="PF02154">
    <property type="entry name" value="FliM"/>
    <property type="match status" value="1"/>
</dbReference>
<dbReference type="Proteomes" id="UP000254051">
    <property type="component" value="Unassembled WGS sequence"/>
</dbReference>
<dbReference type="InterPro" id="IPR001543">
    <property type="entry name" value="FliN-like_C"/>
</dbReference>
<dbReference type="Gene3D" id="2.30.330.10">
    <property type="entry name" value="SpoA-like"/>
    <property type="match status" value="1"/>
</dbReference>